<feature type="signal peptide" evidence="7">
    <location>
        <begin position="1"/>
        <end position="20"/>
    </location>
</feature>
<dbReference type="GO" id="GO:0004222">
    <property type="term" value="F:metalloendopeptidase activity"/>
    <property type="evidence" value="ECO:0007669"/>
    <property type="project" value="InterPro"/>
</dbReference>
<dbReference type="PANTHER" id="PTHR22726:SF1">
    <property type="entry name" value="METALLOENDOPEPTIDASE OMA1, MITOCHONDRIAL"/>
    <property type="match status" value="1"/>
</dbReference>
<dbReference type="CDD" id="cd07324">
    <property type="entry name" value="M48C_Oma1-like"/>
    <property type="match status" value="1"/>
</dbReference>
<comment type="cofactor">
    <cofactor evidence="1">
        <name>Zn(2+)</name>
        <dbReference type="ChEBI" id="CHEBI:29105"/>
    </cofactor>
</comment>
<dbReference type="AlphaFoldDB" id="A0A6S6TXP7"/>
<dbReference type="EMBL" id="CACVAQ010000291">
    <property type="protein sequence ID" value="CAA6820898.1"/>
    <property type="molecule type" value="Genomic_DNA"/>
</dbReference>
<evidence type="ECO:0000256" key="7">
    <source>
        <dbReference type="SAM" id="SignalP"/>
    </source>
</evidence>
<evidence type="ECO:0000256" key="4">
    <source>
        <dbReference type="ARBA" id="ARBA00022801"/>
    </source>
</evidence>
<keyword evidence="7" id="KW-0732">Signal</keyword>
<gene>
    <name evidence="9" type="ORF">HELGO_WM45121</name>
</gene>
<dbReference type="InterPro" id="IPR001915">
    <property type="entry name" value="Peptidase_M48"/>
</dbReference>
<evidence type="ECO:0000256" key="5">
    <source>
        <dbReference type="ARBA" id="ARBA00022833"/>
    </source>
</evidence>
<dbReference type="Pfam" id="PF01435">
    <property type="entry name" value="Peptidase_M48"/>
    <property type="match status" value="1"/>
</dbReference>
<organism evidence="9">
    <name type="scientific">uncultured Aureispira sp</name>
    <dbReference type="NCBI Taxonomy" id="1331704"/>
    <lineage>
        <taxon>Bacteria</taxon>
        <taxon>Pseudomonadati</taxon>
        <taxon>Bacteroidota</taxon>
        <taxon>Saprospiria</taxon>
        <taxon>Saprospirales</taxon>
        <taxon>Saprospiraceae</taxon>
        <taxon>Aureispira</taxon>
        <taxon>environmental samples</taxon>
    </lineage>
</organism>
<dbReference type="InterPro" id="IPR051156">
    <property type="entry name" value="Mito/Outer_Membr_Metalloprot"/>
</dbReference>
<evidence type="ECO:0000256" key="1">
    <source>
        <dbReference type="ARBA" id="ARBA00001947"/>
    </source>
</evidence>
<protein>
    <recommendedName>
        <fullName evidence="8">Peptidase M48 domain-containing protein</fullName>
    </recommendedName>
</protein>
<feature type="chain" id="PRO_5027903353" description="Peptidase M48 domain-containing protein" evidence="7">
    <location>
        <begin position="21"/>
        <end position="761"/>
    </location>
</feature>
<keyword evidence="4" id="KW-0378">Hydrolase</keyword>
<evidence type="ECO:0000259" key="8">
    <source>
        <dbReference type="Pfam" id="PF01435"/>
    </source>
</evidence>
<evidence type="ECO:0000256" key="3">
    <source>
        <dbReference type="ARBA" id="ARBA00022723"/>
    </source>
</evidence>
<evidence type="ECO:0000256" key="2">
    <source>
        <dbReference type="ARBA" id="ARBA00022670"/>
    </source>
</evidence>
<accession>A0A6S6TXP7</accession>
<keyword evidence="5" id="KW-0862">Zinc</keyword>
<keyword evidence="3" id="KW-0479">Metal-binding</keyword>
<dbReference type="GO" id="GO:0016020">
    <property type="term" value="C:membrane"/>
    <property type="evidence" value="ECO:0007669"/>
    <property type="project" value="TreeGrafter"/>
</dbReference>
<sequence>MLKFNFSILLSFYFGSFLFAQDFNHYELLKSTGSIPQEFLTPSSEKYKKELENLPKASKASDQKDQEQCYLENNFVVDDLLQSANVLFNDPITKYINQVADELLKNEPELRKKVRFYAVRSSTVNAFASNQGIVFVNIGLLAQLENEAQLAFILAHEIAHIQHKHALDLSMKIQTINRYSSRSDLIKNTSFGDKIVANNYYSKELESEADQEGLKLYLTSSYSLKDLDGVFDVLQYSYLPFDILPFEKTFFENEFITFPDDYFLLEEDMNEINREYEEEASKSIHPSIDKRRAACAEIVAQHHSTDRKSFVVHTAEVFMNIRDIARFELTYYYLQAFRYQDAIYASYILLQKYPNSFFLKKIIAKALYGFTKFKNELRGVKTYSISYSNDGIDSDYMSRNTYKKVEGPSQQVYYFLSRLKPNELTVFALRYVWDLTLEQADDIELNHIKKDLFLELAYHYDKRSEFSTQSILEIEAAELAQQQQDSIDKVNAANAVTSPNASNSNKLSKYDKIKKQQNKQEVITEEKIEEVAYSKYAFSDVLNETAFIDLFSGGQLDKKERSARNEYYNSSAGRAEVRKRKKRGALALGIDSVLAYAPYYVKILDGRTPKVDHLASEKKQVILTELLLKNAKIANLDVVLLSNRNVSAADAEAFNELRVLSDWMSQQNRFGGSLFMKSFNQDQVDAIVKKYGVKHLLFTGVASLQRNKTHWLYWSVVFDLTTGQYSVLKKAYYKKKDTKTQLNAHLFDALFQIKSKPKKHY</sequence>
<evidence type="ECO:0000256" key="6">
    <source>
        <dbReference type="ARBA" id="ARBA00023049"/>
    </source>
</evidence>
<dbReference type="Gene3D" id="3.30.2010.10">
    <property type="entry name" value="Metalloproteases ('zincins'), catalytic domain"/>
    <property type="match status" value="1"/>
</dbReference>
<dbReference type="GO" id="GO:0046872">
    <property type="term" value="F:metal ion binding"/>
    <property type="evidence" value="ECO:0007669"/>
    <property type="project" value="UniProtKB-KW"/>
</dbReference>
<proteinExistence type="predicted"/>
<dbReference type="GO" id="GO:0051603">
    <property type="term" value="P:proteolysis involved in protein catabolic process"/>
    <property type="evidence" value="ECO:0007669"/>
    <property type="project" value="TreeGrafter"/>
</dbReference>
<evidence type="ECO:0000313" key="9">
    <source>
        <dbReference type="EMBL" id="CAA6820898.1"/>
    </source>
</evidence>
<dbReference type="PANTHER" id="PTHR22726">
    <property type="entry name" value="METALLOENDOPEPTIDASE OMA1"/>
    <property type="match status" value="1"/>
</dbReference>
<reference evidence="9" key="1">
    <citation type="submission" date="2020-01" db="EMBL/GenBank/DDBJ databases">
        <authorList>
            <person name="Meier V. D."/>
            <person name="Meier V D."/>
        </authorList>
    </citation>
    <scope>NUCLEOTIDE SEQUENCE</scope>
    <source>
        <strain evidence="9">HLG_WM_MAG_10</strain>
    </source>
</reference>
<feature type="domain" description="Peptidase M48" evidence="8">
    <location>
        <begin position="95"/>
        <end position="294"/>
    </location>
</feature>
<name>A0A6S6TXP7_9BACT</name>
<keyword evidence="2" id="KW-0645">Protease</keyword>
<keyword evidence="6" id="KW-0482">Metalloprotease</keyword>